<feature type="region of interest" description="Disordered" evidence="11">
    <location>
        <begin position="62"/>
        <end position="241"/>
    </location>
</feature>
<comment type="caution">
    <text evidence="15">The sequence shown here is derived from an EMBL/GenBank/DDBJ whole genome shotgun (WGS) entry which is preliminary data.</text>
</comment>
<evidence type="ECO:0000313" key="16">
    <source>
        <dbReference type="Proteomes" id="UP001151582"/>
    </source>
</evidence>
<dbReference type="SUPFAM" id="SSF49785">
    <property type="entry name" value="Galactose-binding domain-like"/>
    <property type="match status" value="1"/>
</dbReference>
<proteinExistence type="inferred from homology"/>
<dbReference type="AlphaFoldDB" id="A0A9W8B7R0"/>
<feature type="compositionally biased region" description="Pro residues" evidence="11">
    <location>
        <begin position="425"/>
        <end position="438"/>
    </location>
</feature>
<dbReference type="GO" id="GO:0034975">
    <property type="term" value="P:protein folding in endoplasmic reticulum"/>
    <property type="evidence" value="ECO:0007669"/>
    <property type="project" value="TreeGrafter"/>
</dbReference>
<dbReference type="GO" id="GO:0005789">
    <property type="term" value="C:endoplasmic reticulum membrane"/>
    <property type="evidence" value="ECO:0007669"/>
    <property type="project" value="UniProtKB-SubCell"/>
</dbReference>
<comment type="subunit">
    <text evidence="9">Interacts with EMP65.</text>
</comment>
<evidence type="ECO:0000256" key="3">
    <source>
        <dbReference type="ARBA" id="ARBA00022729"/>
    </source>
</evidence>
<evidence type="ECO:0000256" key="6">
    <source>
        <dbReference type="ARBA" id="ARBA00023136"/>
    </source>
</evidence>
<comment type="subcellular location">
    <subcellularLocation>
        <location evidence="1">Endoplasmic reticulum membrane</location>
        <topology evidence="1">Single-pass type I membrane protein</topology>
    </subcellularLocation>
</comment>
<dbReference type="InterPro" id="IPR008979">
    <property type="entry name" value="Galactose-bd-like_sf"/>
</dbReference>
<dbReference type="PANTHER" id="PTHR12953:SF0">
    <property type="entry name" value="SUN DOMAIN-CONTAINING OSSIFICATION FACTOR"/>
    <property type="match status" value="1"/>
</dbReference>
<evidence type="ECO:0000256" key="8">
    <source>
        <dbReference type="ARBA" id="ARBA00061226"/>
    </source>
</evidence>
<name>A0A9W8B7R0_9FUNG</name>
<feature type="region of interest" description="Disordered" evidence="11">
    <location>
        <begin position="479"/>
        <end position="498"/>
    </location>
</feature>
<evidence type="ECO:0000259" key="14">
    <source>
        <dbReference type="PROSITE" id="PS51469"/>
    </source>
</evidence>
<evidence type="ECO:0000256" key="13">
    <source>
        <dbReference type="SAM" id="SignalP"/>
    </source>
</evidence>
<dbReference type="InterPro" id="IPR045120">
    <property type="entry name" value="Suco/Slp1-like"/>
</dbReference>
<accession>A0A9W8B7R0</accession>
<dbReference type="Proteomes" id="UP001151582">
    <property type="component" value="Unassembled WGS sequence"/>
</dbReference>
<sequence>MRSASCTAVLVAALACYSAATTLDTIAPFAANNSPSPGTAINAATTVIFPRDAVTVLDSMTTAPIHHSPGTRDERPSVSPPATAKDVDNDPMAPGTADNTMHKCTVAGTSDRDTQNESRDHAVEGSDFNQGQNSDAGAPQHMDATSGDHLPNGLPSFEEWRRQAQESDLDVQAPADTTTITAPTPTPIAEDTTTSIDANATSTPPKASPASEQSHTRRPGPAAQSTGVIRPGSGDDLADTKGRFNHASLDCAAVVLKANPEAKGTSAILTNSKEKYMLNLCTAQKYLIVELCHDILIDAITMANYEFFSSTFKDFTVHVSDRYPPKHNQWQYLGRFRARNSREAQVFSVLNPVIWARFVRIDFSSHYGVEYYCPISFLGVYGNTMMEQYKREEEEGMGIDDDLDEALAMVPRTTGRLYKSSTPPMIDPPAPLVDAPPPMETPLKPYWDRLDRIQLEQAPISRVLDDTPNLTFSISPLPRMPFDSADDTLLSPGDVGEDIDDETLAFYAGRDGMCEPQDHQSAARSDTLFGPSRGPLRDYPNDPFSPSDGALPPLQSKNHHIEPEAHDDSVVPPVPPTDQGQDHPPPPPRGARPTGSQETIFKTIMKRLGWLDRNLTLTYQYLEEQSLAINTILSKVEYTHRHQLQEAFLYLNTTTTQQIQALKITCEEIWKSIIFDVEEYEHKSKRELAELNARLNYWSQEIVFEKRMRIAQLILLLAVIVVIGLSKALKIVSPSFPEDKK</sequence>
<feature type="non-terminal residue" evidence="15">
    <location>
        <position position="741"/>
    </location>
</feature>
<evidence type="ECO:0000256" key="7">
    <source>
        <dbReference type="ARBA" id="ARBA00023180"/>
    </source>
</evidence>
<comment type="similarity">
    <text evidence="8">Belongs to the SLP1 family.</text>
</comment>
<feature type="region of interest" description="Disordered" evidence="11">
    <location>
        <begin position="418"/>
        <end position="438"/>
    </location>
</feature>
<feature type="domain" description="SUN" evidence="14">
    <location>
        <begin position="193"/>
        <end position="385"/>
    </location>
</feature>
<evidence type="ECO:0000256" key="4">
    <source>
        <dbReference type="ARBA" id="ARBA00022824"/>
    </source>
</evidence>
<evidence type="ECO:0000256" key="11">
    <source>
        <dbReference type="SAM" id="MobiDB-lite"/>
    </source>
</evidence>
<dbReference type="InterPro" id="IPR012919">
    <property type="entry name" value="SUN_dom"/>
</dbReference>
<dbReference type="PANTHER" id="PTHR12953">
    <property type="entry name" value="MEMBRANE PROTEIN CH1 RELATED"/>
    <property type="match status" value="1"/>
</dbReference>
<dbReference type="Gene3D" id="2.60.120.260">
    <property type="entry name" value="Galactose-binding domain-like"/>
    <property type="match status" value="1"/>
</dbReference>
<evidence type="ECO:0000256" key="9">
    <source>
        <dbReference type="ARBA" id="ARBA00064635"/>
    </source>
</evidence>
<keyword evidence="6 12" id="KW-0472">Membrane</keyword>
<feature type="compositionally biased region" description="Polar residues" evidence="11">
    <location>
        <begin position="195"/>
        <end position="213"/>
    </location>
</feature>
<dbReference type="FunFam" id="2.60.120.260:FF:000099">
    <property type="entry name" value="Uncharacterized protein, isoform C"/>
    <property type="match status" value="1"/>
</dbReference>
<feature type="compositionally biased region" description="Basic and acidic residues" evidence="11">
    <location>
        <begin position="110"/>
        <end position="124"/>
    </location>
</feature>
<keyword evidence="16" id="KW-1185">Reference proteome</keyword>
<keyword evidence="2 12" id="KW-0812">Transmembrane</keyword>
<keyword evidence="4" id="KW-0256">Endoplasmic reticulum</keyword>
<dbReference type="PROSITE" id="PS51469">
    <property type="entry name" value="SUN"/>
    <property type="match status" value="1"/>
</dbReference>
<feature type="signal peptide" evidence="13">
    <location>
        <begin position="1"/>
        <end position="20"/>
    </location>
</feature>
<feature type="compositionally biased region" description="Low complexity" evidence="11">
    <location>
        <begin position="173"/>
        <end position="194"/>
    </location>
</feature>
<evidence type="ECO:0000256" key="5">
    <source>
        <dbReference type="ARBA" id="ARBA00022989"/>
    </source>
</evidence>
<keyword evidence="5 12" id="KW-1133">Transmembrane helix</keyword>
<evidence type="ECO:0000313" key="15">
    <source>
        <dbReference type="EMBL" id="KAJ1982162.1"/>
    </source>
</evidence>
<evidence type="ECO:0000256" key="2">
    <source>
        <dbReference type="ARBA" id="ARBA00022692"/>
    </source>
</evidence>
<organism evidence="15 16">
    <name type="scientific">Dimargaris verticillata</name>
    <dbReference type="NCBI Taxonomy" id="2761393"/>
    <lineage>
        <taxon>Eukaryota</taxon>
        <taxon>Fungi</taxon>
        <taxon>Fungi incertae sedis</taxon>
        <taxon>Zoopagomycota</taxon>
        <taxon>Kickxellomycotina</taxon>
        <taxon>Dimargaritomycetes</taxon>
        <taxon>Dimargaritales</taxon>
        <taxon>Dimargaritaceae</taxon>
        <taxon>Dimargaris</taxon>
    </lineage>
</organism>
<dbReference type="Pfam" id="PF07738">
    <property type="entry name" value="Sad1_UNC"/>
    <property type="match status" value="1"/>
</dbReference>
<gene>
    <name evidence="15" type="ORF">H4R34_001797</name>
</gene>
<dbReference type="PROSITE" id="PS51257">
    <property type="entry name" value="PROKAR_LIPOPROTEIN"/>
    <property type="match status" value="1"/>
</dbReference>
<evidence type="ECO:0000256" key="10">
    <source>
        <dbReference type="ARBA" id="ARBA00075366"/>
    </source>
</evidence>
<dbReference type="EMBL" id="JANBQB010000099">
    <property type="protein sequence ID" value="KAJ1982162.1"/>
    <property type="molecule type" value="Genomic_DNA"/>
</dbReference>
<protein>
    <recommendedName>
        <fullName evidence="10">SUN-like protein 1</fullName>
    </recommendedName>
</protein>
<feature type="compositionally biased region" description="Basic and acidic residues" evidence="11">
    <location>
        <begin position="559"/>
        <end position="569"/>
    </location>
</feature>
<feature type="chain" id="PRO_5040952300" description="SUN-like protein 1" evidence="13">
    <location>
        <begin position="21"/>
        <end position="741"/>
    </location>
</feature>
<feature type="region of interest" description="Disordered" evidence="11">
    <location>
        <begin position="512"/>
        <end position="596"/>
    </location>
</feature>
<evidence type="ECO:0000256" key="1">
    <source>
        <dbReference type="ARBA" id="ARBA00004115"/>
    </source>
</evidence>
<feature type="transmembrane region" description="Helical" evidence="12">
    <location>
        <begin position="710"/>
        <end position="732"/>
    </location>
</feature>
<reference evidence="15" key="1">
    <citation type="submission" date="2022-07" db="EMBL/GenBank/DDBJ databases">
        <title>Phylogenomic reconstructions and comparative analyses of Kickxellomycotina fungi.</title>
        <authorList>
            <person name="Reynolds N.K."/>
            <person name="Stajich J.E."/>
            <person name="Barry K."/>
            <person name="Grigoriev I.V."/>
            <person name="Crous P."/>
            <person name="Smith M.E."/>
        </authorList>
    </citation>
    <scope>NUCLEOTIDE SEQUENCE</scope>
    <source>
        <strain evidence="15">RSA 567</strain>
    </source>
</reference>
<dbReference type="OrthoDB" id="266334at2759"/>
<keyword evidence="3 13" id="KW-0732">Signal</keyword>
<evidence type="ECO:0000256" key="12">
    <source>
        <dbReference type="SAM" id="Phobius"/>
    </source>
</evidence>
<keyword evidence="7" id="KW-0325">Glycoprotein</keyword>